<reference evidence="7 8" key="1">
    <citation type="journal article" date="2014" name="BMC Genomics">
        <title>Comparative genome sequencing reveals chemotype-specific gene clusters in the toxigenic black mold Stachybotrys.</title>
        <authorList>
            <person name="Semeiks J."/>
            <person name="Borek D."/>
            <person name="Otwinowski Z."/>
            <person name="Grishin N.V."/>
        </authorList>
    </citation>
    <scope>NUCLEOTIDE SEQUENCE [LARGE SCALE GENOMIC DNA]</scope>
    <source>
        <strain evidence="7 8">IBT 40285</strain>
    </source>
</reference>
<keyword evidence="5" id="KW-0812">Transmembrane</keyword>
<dbReference type="STRING" id="1283841.A0A084QDN6"/>
<dbReference type="AlphaFoldDB" id="A0A084QDN6"/>
<dbReference type="Gene3D" id="3.90.226.10">
    <property type="entry name" value="2-enoyl-CoA Hydratase, Chain A, domain 1"/>
    <property type="match status" value="1"/>
</dbReference>
<protein>
    <recommendedName>
        <fullName evidence="6">J domain-containing protein</fullName>
    </recommendedName>
</protein>
<dbReference type="PANTHER" id="PTHR11941">
    <property type="entry name" value="ENOYL-COA HYDRATASE-RELATED"/>
    <property type="match status" value="1"/>
</dbReference>
<dbReference type="InterPro" id="IPR036869">
    <property type="entry name" value="J_dom_sf"/>
</dbReference>
<keyword evidence="5" id="KW-1133">Transmembrane helix</keyword>
<dbReference type="InterPro" id="IPR029045">
    <property type="entry name" value="ClpP/crotonase-like_dom_sf"/>
</dbReference>
<dbReference type="OrthoDB" id="410701at2759"/>
<evidence type="ECO:0000256" key="2">
    <source>
        <dbReference type="ARBA" id="ARBA00023026"/>
    </source>
</evidence>
<evidence type="ECO:0000256" key="3">
    <source>
        <dbReference type="ARBA" id="ARBA00023239"/>
    </source>
</evidence>
<keyword evidence="5" id="KW-0472">Membrane</keyword>
<feature type="region of interest" description="Disordered" evidence="4">
    <location>
        <begin position="38"/>
        <end position="73"/>
    </location>
</feature>
<dbReference type="GO" id="GO:0016829">
    <property type="term" value="F:lyase activity"/>
    <property type="evidence" value="ECO:0007669"/>
    <property type="project" value="UniProtKB-KW"/>
</dbReference>
<accession>A0A084QDN6</accession>
<dbReference type="CDD" id="cd06257">
    <property type="entry name" value="DnaJ"/>
    <property type="match status" value="1"/>
</dbReference>
<name>A0A084QDN6_STAC4</name>
<dbReference type="Gene3D" id="1.10.12.10">
    <property type="entry name" value="Lyase 2-enoyl-coa Hydratase, Chain A, domain 2"/>
    <property type="match status" value="1"/>
</dbReference>
<dbReference type="Gene3D" id="1.10.287.110">
    <property type="entry name" value="DnaJ domain"/>
    <property type="match status" value="1"/>
</dbReference>
<dbReference type="PROSITE" id="PS00636">
    <property type="entry name" value="DNAJ_1"/>
    <property type="match status" value="1"/>
</dbReference>
<evidence type="ECO:0000256" key="4">
    <source>
        <dbReference type="SAM" id="MobiDB-lite"/>
    </source>
</evidence>
<evidence type="ECO:0000256" key="5">
    <source>
        <dbReference type="SAM" id="Phobius"/>
    </source>
</evidence>
<dbReference type="CDD" id="cd06558">
    <property type="entry name" value="crotonase-like"/>
    <property type="match status" value="1"/>
</dbReference>
<dbReference type="GO" id="GO:0006635">
    <property type="term" value="P:fatty acid beta-oxidation"/>
    <property type="evidence" value="ECO:0007669"/>
    <property type="project" value="TreeGrafter"/>
</dbReference>
<dbReference type="InterPro" id="IPR001753">
    <property type="entry name" value="Enoyl-CoA_hydra/iso"/>
</dbReference>
<organism evidence="7 8">
    <name type="scientific">Stachybotrys chlorohalonatus (strain IBT 40285)</name>
    <dbReference type="NCBI Taxonomy" id="1283841"/>
    <lineage>
        <taxon>Eukaryota</taxon>
        <taxon>Fungi</taxon>
        <taxon>Dikarya</taxon>
        <taxon>Ascomycota</taxon>
        <taxon>Pezizomycotina</taxon>
        <taxon>Sordariomycetes</taxon>
        <taxon>Hypocreomycetidae</taxon>
        <taxon>Hypocreales</taxon>
        <taxon>Stachybotryaceae</taxon>
        <taxon>Stachybotrys</taxon>
    </lineage>
</organism>
<dbReference type="EMBL" id="KL660818">
    <property type="protein sequence ID" value="KFA62071.1"/>
    <property type="molecule type" value="Genomic_DNA"/>
</dbReference>
<evidence type="ECO:0000313" key="7">
    <source>
        <dbReference type="EMBL" id="KFA62071.1"/>
    </source>
</evidence>
<comment type="similarity">
    <text evidence="1">Belongs to the enoyl-CoA hydratase/isomerase family.</text>
</comment>
<feature type="compositionally biased region" description="Low complexity" evidence="4">
    <location>
        <begin position="44"/>
        <end position="68"/>
    </location>
</feature>
<feature type="transmembrane region" description="Helical" evidence="5">
    <location>
        <begin position="219"/>
        <end position="243"/>
    </location>
</feature>
<dbReference type="GO" id="GO:0005739">
    <property type="term" value="C:mitochondrion"/>
    <property type="evidence" value="ECO:0007669"/>
    <property type="project" value="TreeGrafter"/>
</dbReference>
<dbReference type="Proteomes" id="UP000028524">
    <property type="component" value="Unassembled WGS sequence"/>
</dbReference>
<keyword evidence="2" id="KW-0843">Virulence</keyword>
<dbReference type="InterPro" id="IPR001623">
    <property type="entry name" value="DnaJ_domain"/>
</dbReference>
<dbReference type="PANTHER" id="PTHR11941:SF171">
    <property type="entry name" value="SD19268P"/>
    <property type="match status" value="1"/>
</dbReference>
<dbReference type="InterPro" id="IPR018253">
    <property type="entry name" value="DnaJ_domain_CS"/>
</dbReference>
<keyword evidence="8" id="KW-1185">Reference proteome</keyword>
<dbReference type="InParanoid" id="A0A084QDN6"/>
<dbReference type="SUPFAM" id="SSF52096">
    <property type="entry name" value="ClpP/crotonase"/>
    <property type="match status" value="1"/>
</dbReference>
<proteinExistence type="inferred from homology"/>
<dbReference type="HOGENOM" id="CLU_407776_0_0_1"/>
<dbReference type="FunFam" id="3.90.226.10:FF:000058">
    <property type="entry name" value="Enoyl-CoA hydratase/isomerase family protein"/>
    <property type="match status" value="1"/>
</dbReference>
<keyword evidence="3" id="KW-0456">Lyase</keyword>
<dbReference type="Pfam" id="PF00226">
    <property type="entry name" value="DnaJ"/>
    <property type="match status" value="1"/>
</dbReference>
<gene>
    <name evidence="7" type="ORF">S40285_02131</name>
</gene>
<evidence type="ECO:0000259" key="6">
    <source>
        <dbReference type="PROSITE" id="PS50076"/>
    </source>
</evidence>
<dbReference type="InterPro" id="IPR014748">
    <property type="entry name" value="Enoyl-CoA_hydra_C"/>
</dbReference>
<dbReference type="Pfam" id="PF00378">
    <property type="entry name" value="ECH_1"/>
    <property type="match status" value="1"/>
</dbReference>
<feature type="domain" description="J" evidence="6">
    <location>
        <begin position="94"/>
        <end position="165"/>
    </location>
</feature>
<evidence type="ECO:0000256" key="1">
    <source>
        <dbReference type="ARBA" id="ARBA00005254"/>
    </source>
</evidence>
<dbReference type="SMART" id="SM00271">
    <property type="entry name" value="DnaJ"/>
    <property type="match status" value="1"/>
</dbReference>
<sequence length="674" mass="73684">MILKRAARAVCPSCRSALSPVASSSAGAVIRTSLRRTRTLPAVSSSSSPLPSSSSSSSSSSSPSSSSPCTFSDRRSFATAHEKVPHWPPSPEPTPYEILEIKRGEPYSKRRFHELVKLYHPDKHDHSTALAHIPHATRVDRYRLIVAAHDLLSDPVKRSLYDTHGVGWTAGRPPSIHDSMRYNDHAWRDRANNPAGNATWEDWERWYERRDGRAPQQPAYMSNGMFATLVVALCMVGAFVQMYRAETNGEKYVEYKARHHGQIAEELRRSNMMTAGMNRDERNCFGASCQYFCCCDSVNTRYVHLPNPSPDASRAKTSLPPKPSQIYNLDTARLKLVLHPASTLQTASIPLVTMPPRIRSLPLWLPRVSQRLYSSAAGPLIRTTNLPATGSGHIRVLELNRPAARNAISKALLSALRAEVDDVHAQYAPDGREKPLPGRFGGAAGLDEKGHTRALVLASAVDTCFCAGADLKERRGFTQQETADFLFNLRDTFTSLSSLPIPTISAISSIALGGGLELALSTHFRVLSSNATVGLPETRLGIIPGAGGTHRLPSLIGRARARDLIITGRRVAAPEAYFLGIADRLVEVLPAENEPEGGVEFLATARRAALAEAVRLAQEICEGGPVAVRAALQAVAEPSQKTENSMYERVVATEDRDEALKAFSEKRKPVFKGR</sequence>
<evidence type="ECO:0000313" key="8">
    <source>
        <dbReference type="Proteomes" id="UP000028524"/>
    </source>
</evidence>
<dbReference type="PROSITE" id="PS50076">
    <property type="entry name" value="DNAJ_2"/>
    <property type="match status" value="1"/>
</dbReference>
<dbReference type="SUPFAM" id="SSF46565">
    <property type="entry name" value="Chaperone J-domain"/>
    <property type="match status" value="1"/>
</dbReference>